<evidence type="ECO:0000256" key="5">
    <source>
        <dbReference type="ARBA" id="ARBA00023237"/>
    </source>
</evidence>
<keyword evidence="4" id="KW-0472">Membrane</keyword>
<feature type="domain" description="RagB/SusD" evidence="6">
    <location>
        <begin position="419"/>
        <end position="526"/>
    </location>
</feature>
<evidence type="ECO:0000256" key="1">
    <source>
        <dbReference type="ARBA" id="ARBA00004442"/>
    </source>
</evidence>
<reference evidence="7 8" key="1">
    <citation type="submission" date="2016-10" db="EMBL/GenBank/DDBJ databases">
        <authorList>
            <person name="de Groot N.N."/>
        </authorList>
    </citation>
    <scope>NUCLEOTIDE SEQUENCE [LARGE SCALE GENOMIC DNA]</scope>
    <source>
        <strain evidence="8">E92,LMG 26720,CCM 7988</strain>
    </source>
</reference>
<name>A0A1I5SUE1_9BACT</name>
<dbReference type="Pfam" id="PF07980">
    <property type="entry name" value="SusD_RagB"/>
    <property type="match status" value="1"/>
</dbReference>
<gene>
    <name evidence="7" type="ORF">SAMN04515674_105210</name>
</gene>
<dbReference type="InterPro" id="IPR011990">
    <property type="entry name" value="TPR-like_helical_dom_sf"/>
</dbReference>
<evidence type="ECO:0000313" key="7">
    <source>
        <dbReference type="EMBL" id="SFP74231.1"/>
    </source>
</evidence>
<evidence type="ECO:0000256" key="2">
    <source>
        <dbReference type="ARBA" id="ARBA00006275"/>
    </source>
</evidence>
<sequence>MNIIKKYILMGTMALSLASCQDQLDIKNPNLPTPQSASTESGILSLGLGAVYANGFRDLKYYDGVNGRFWAGAIGFHELMGDVVGIEAANQYANQLACPDVVTLDNGNKVLNPSVPNTQLALIRSVNVNSNAGSNPLYFEWGYMYSLNNACNAVLEVVEGVTFSGDGATKKNTIKAWAYFWKGFAYARIGSIYYAGVVNDKSGVTNGKYLSKEDIIKESNSNLDKAATILGTINGGADYTAILGKLIPDYCQKGKGGILTPDMWVRNINTLKARNILVNTPVKSMTAAQWKSISDLANAGIKATDYIFTGRSNNAGDNDFVGSQNGSVISKTISSAAGGNTYKLSERFIQEFKAGDKRLANNFKTTTAWVGDASRGNAFNTRYTVIDGGLGAAGVVVYGTQKEGEYELALAGNYEENELMKAEALIYTGSIEDGLKLIDGVRKSQGAGLDPVAGTGLADADAKEELRRERRITCAWRGLSFYDARRWGVLETGRSNTIVVDRTGTVNTKATISYNYLDYWDVPDNELAYNKPAAGSAPVVNPKK</sequence>
<dbReference type="RefSeq" id="WP_092016731.1">
    <property type="nucleotide sequence ID" value="NZ_FOXH01000005.1"/>
</dbReference>
<dbReference type="PROSITE" id="PS51257">
    <property type="entry name" value="PROKAR_LIPOPROTEIN"/>
    <property type="match status" value="1"/>
</dbReference>
<dbReference type="OrthoDB" id="1183184at2"/>
<evidence type="ECO:0000313" key="8">
    <source>
        <dbReference type="Proteomes" id="UP000199306"/>
    </source>
</evidence>
<dbReference type="InterPro" id="IPR012944">
    <property type="entry name" value="SusD_RagB_dom"/>
</dbReference>
<dbReference type="SUPFAM" id="SSF48452">
    <property type="entry name" value="TPR-like"/>
    <property type="match status" value="1"/>
</dbReference>
<proteinExistence type="inferred from homology"/>
<dbReference type="AlphaFoldDB" id="A0A1I5SUE1"/>
<keyword evidence="3" id="KW-0732">Signal</keyword>
<evidence type="ECO:0000259" key="6">
    <source>
        <dbReference type="Pfam" id="PF07980"/>
    </source>
</evidence>
<dbReference type="GO" id="GO:0009279">
    <property type="term" value="C:cell outer membrane"/>
    <property type="evidence" value="ECO:0007669"/>
    <property type="project" value="UniProtKB-SubCell"/>
</dbReference>
<accession>A0A1I5SUE1</accession>
<dbReference type="STRING" id="1079859.SAMN04515674_105210"/>
<evidence type="ECO:0000256" key="4">
    <source>
        <dbReference type="ARBA" id="ARBA00023136"/>
    </source>
</evidence>
<comment type="similarity">
    <text evidence="2">Belongs to the SusD family.</text>
</comment>
<protein>
    <submittedName>
        <fullName evidence="7">SusD family protein</fullName>
    </submittedName>
</protein>
<dbReference type="Proteomes" id="UP000199306">
    <property type="component" value="Unassembled WGS sequence"/>
</dbReference>
<dbReference type="EMBL" id="FOXH01000005">
    <property type="protein sequence ID" value="SFP74231.1"/>
    <property type="molecule type" value="Genomic_DNA"/>
</dbReference>
<keyword evidence="5" id="KW-0998">Cell outer membrane</keyword>
<keyword evidence="8" id="KW-1185">Reference proteome</keyword>
<organism evidence="7 8">
    <name type="scientific">Pseudarcicella hirudinis</name>
    <dbReference type="NCBI Taxonomy" id="1079859"/>
    <lineage>
        <taxon>Bacteria</taxon>
        <taxon>Pseudomonadati</taxon>
        <taxon>Bacteroidota</taxon>
        <taxon>Cytophagia</taxon>
        <taxon>Cytophagales</taxon>
        <taxon>Flectobacillaceae</taxon>
        <taxon>Pseudarcicella</taxon>
    </lineage>
</organism>
<dbReference type="Gene3D" id="1.25.40.390">
    <property type="match status" value="1"/>
</dbReference>
<comment type="subcellular location">
    <subcellularLocation>
        <location evidence="1">Cell outer membrane</location>
    </subcellularLocation>
</comment>
<evidence type="ECO:0000256" key="3">
    <source>
        <dbReference type="ARBA" id="ARBA00022729"/>
    </source>
</evidence>